<evidence type="ECO:0000313" key="2">
    <source>
        <dbReference type="EMBL" id="CUH66986.1"/>
    </source>
</evidence>
<dbReference type="PANTHER" id="PTHR37304:SF1">
    <property type="entry name" value="MEMBRANE PROTEIN"/>
    <property type="match status" value="1"/>
</dbReference>
<reference evidence="2 3" key="1">
    <citation type="submission" date="2015-09" db="EMBL/GenBank/DDBJ databases">
        <authorList>
            <consortium name="Swine Surveillance"/>
        </authorList>
    </citation>
    <scope>NUCLEOTIDE SEQUENCE [LARGE SCALE GENOMIC DNA]</scope>
    <source>
        <strain evidence="2 3">CECT 4357</strain>
    </source>
</reference>
<keyword evidence="1" id="KW-0812">Transmembrane</keyword>
<evidence type="ECO:0000313" key="3">
    <source>
        <dbReference type="Proteomes" id="UP000051587"/>
    </source>
</evidence>
<dbReference type="Pfam" id="PF04070">
    <property type="entry name" value="DUF378"/>
    <property type="match status" value="1"/>
</dbReference>
<evidence type="ECO:0000256" key="1">
    <source>
        <dbReference type="SAM" id="Phobius"/>
    </source>
</evidence>
<proteinExistence type="predicted"/>
<dbReference type="OrthoDB" id="9812136at2"/>
<dbReference type="InterPro" id="IPR007211">
    <property type="entry name" value="DUF378"/>
</dbReference>
<feature type="transmembrane region" description="Helical" evidence="1">
    <location>
        <begin position="6"/>
        <end position="27"/>
    </location>
</feature>
<sequence>MQPLNLITLILLIVGGLNWGLVGFANFDLVAAIFGDGSMLSRIVYALVGLSAVWQIVLASKQMSPATS</sequence>
<feature type="transmembrane region" description="Helical" evidence="1">
    <location>
        <begin position="39"/>
        <end position="58"/>
    </location>
</feature>
<keyword evidence="3" id="KW-1185">Reference proteome</keyword>
<organism evidence="2 3">
    <name type="scientific">Thalassovita gelatinovora</name>
    <name type="common">Thalassobius gelatinovorus</name>
    <dbReference type="NCBI Taxonomy" id="53501"/>
    <lineage>
        <taxon>Bacteria</taxon>
        <taxon>Pseudomonadati</taxon>
        <taxon>Pseudomonadota</taxon>
        <taxon>Alphaproteobacteria</taxon>
        <taxon>Rhodobacterales</taxon>
        <taxon>Roseobacteraceae</taxon>
        <taxon>Thalassovita</taxon>
    </lineage>
</organism>
<protein>
    <recommendedName>
        <fullName evidence="4">DUF378 domain-containing protein</fullName>
    </recommendedName>
</protein>
<evidence type="ECO:0008006" key="4">
    <source>
        <dbReference type="Google" id="ProtNLM"/>
    </source>
</evidence>
<keyword evidence="1" id="KW-1133">Transmembrane helix</keyword>
<accession>A0A0N7LVQ9</accession>
<dbReference type="AlphaFoldDB" id="A0A0N7LVQ9"/>
<dbReference type="STRING" id="53501.SAMN04488043_105299"/>
<gene>
    <name evidence="2" type="ORF">TG4357_02761</name>
</gene>
<name>A0A0N7LVQ9_THAGE</name>
<dbReference type="EMBL" id="CYSA01000025">
    <property type="protein sequence ID" value="CUH66986.1"/>
    <property type="molecule type" value="Genomic_DNA"/>
</dbReference>
<keyword evidence="1" id="KW-0472">Membrane</keyword>
<dbReference type="RefSeq" id="WP_058263464.1">
    <property type="nucleotide sequence ID" value="NZ_CP051181.1"/>
</dbReference>
<dbReference type="Proteomes" id="UP000051587">
    <property type="component" value="Unassembled WGS sequence"/>
</dbReference>
<dbReference type="PANTHER" id="PTHR37304">
    <property type="entry name" value="MEMBRANE PROTEIN-RELATED"/>
    <property type="match status" value="1"/>
</dbReference>